<dbReference type="EMBL" id="CADCSZ010000153">
    <property type="protein sequence ID" value="CAA9254299.1"/>
    <property type="molecule type" value="Genomic_DNA"/>
</dbReference>
<sequence>MSAAFDLGDLGEQVEQDCLAHATQPDRHDALPGLTSESTPYRGPEVVDELVTAEQRGRSRPCSGSERVAQLLNGN</sequence>
<organism evidence="2">
    <name type="scientific">uncultured Acidimicrobiales bacterium</name>
    <dbReference type="NCBI Taxonomy" id="310071"/>
    <lineage>
        <taxon>Bacteria</taxon>
        <taxon>Bacillati</taxon>
        <taxon>Actinomycetota</taxon>
        <taxon>Acidimicrobiia</taxon>
        <taxon>Acidimicrobiales</taxon>
        <taxon>environmental samples</taxon>
    </lineage>
</organism>
<proteinExistence type="predicted"/>
<evidence type="ECO:0000313" key="2">
    <source>
        <dbReference type="EMBL" id="CAA9254299.1"/>
    </source>
</evidence>
<evidence type="ECO:0000256" key="1">
    <source>
        <dbReference type="SAM" id="MobiDB-lite"/>
    </source>
</evidence>
<protein>
    <submittedName>
        <fullName evidence="2">Uncharacterized protein</fullName>
    </submittedName>
</protein>
<dbReference type="AlphaFoldDB" id="A0A6J4IM82"/>
<feature type="region of interest" description="Disordered" evidence="1">
    <location>
        <begin position="23"/>
        <end position="75"/>
    </location>
</feature>
<name>A0A6J4IM82_9ACTN</name>
<reference evidence="2" key="1">
    <citation type="submission" date="2020-02" db="EMBL/GenBank/DDBJ databases">
        <authorList>
            <person name="Meier V. D."/>
        </authorList>
    </citation>
    <scope>NUCLEOTIDE SEQUENCE</scope>
    <source>
        <strain evidence="2">AVDCRST_MAG76</strain>
    </source>
</reference>
<gene>
    <name evidence="2" type="ORF">AVDCRST_MAG76-2452</name>
</gene>
<accession>A0A6J4IM82</accession>